<proteinExistence type="predicted"/>
<dbReference type="AlphaFoldDB" id="A0AA39YR39"/>
<name>A0AA39YR39_9PEZI</name>
<dbReference type="Proteomes" id="UP001174936">
    <property type="component" value="Unassembled WGS sequence"/>
</dbReference>
<sequence>MDRPREASLFGGSVPPSPTPPLALSDLLAQRPFPTYTPPYGHYLVTPDAADAADDQSIQVLASGNATQASPDHQERQEILGATSIAAHNPEVLLRPAPSPASVTDWQAKRNQLRPSKNQGSKADWIRGWSEGVGAHGCETYCACSEASSAGDPNLISKGTDIKSGVRAILRVKRTVSSNANGAALPVTTISATGICPNCGRMTSPANSAPASLRDEERDVKPKGGFAKKLNGLLQRAKHHRRKPSNNQASSHVFPAKGGSTKPPGATNHRGPNGSTSDSNDSDNDGSNAGRTKTEARLLRAKELLRKSGKPSTEAPANE</sequence>
<feature type="compositionally biased region" description="Basic and acidic residues" evidence="1">
    <location>
        <begin position="292"/>
        <end position="306"/>
    </location>
</feature>
<feature type="region of interest" description="Disordered" evidence="1">
    <location>
        <begin position="1"/>
        <end position="22"/>
    </location>
</feature>
<comment type="caution">
    <text evidence="2">The sequence shown here is derived from an EMBL/GenBank/DDBJ whole genome shotgun (WGS) entry which is preliminary data.</text>
</comment>
<accession>A0AA39YR39</accession>
<feature type="region of interest" description="Disordered" evidence="1">
    <location>
        <begin position="95"/>
        <end position="124"/>
    </location>
</feature>
<feature type="compositionally biased region" description="Basic and acidic residues" evidence="1">
    <location>
        <begin position="213"/>
        <end position="222"/>
    </location>
</feature>
<evidence type="ECO:0000313" key="2">
    <source>
        <dbReference type="EMBL" id="KAK0657118.1"/>
    </source>
</evidence>
<feature type="region of interest" description="Disordered" evidence="1">
    <location>
        <begin position="204"/>
        <end position="319"/>
    </location>
</feature>
<organism evidence="2 3">
    <name type="scientific">Cercophora newfieldiana</name>
    <dbReference type="NCBI Taxonomy" id="92897"/>
    <lineage>
        <taxon>Eukaryota</taxon>
        <taxon>Fungi</taxon>
        <taxon>Dikarya</taxon>
        <taxon>Ascomycota</taxon>
        <taxon>Pezizomycotina</taxon>
        <taxon>Sordariomycetes</taxon>
        <taxon>Sordariomycetidae</taxon>
        <taxon>Sordariales</taxon>
        <taxon>Lasiosphaeriaceae</taxon>
        <taxon>Cercophora</taxon>
    </lineage>
</organism>
<keyword evidence="3" id="KW-1185">Reference proteome</keyword>
<dbReference type="EMBL" id="JAULSV010000001">
    <property type="protein sequence ID" value="KAK0657118.1"/>
    <property type="molecule type" value="Genomic_DNA"/>
</dbReference>
<reference evidence="2" key="1">
    <citation type="submission" date="2023-06" db="EMBL/GenBank/DDBJ databases">
        <title>Genome-scale phylogeny and comparative genomics of the fungal order Sordariales.</title>
        <authorList>
            <consortium name="Lawrence Berkeley National Laboratory"/>
            <person name="Hensen N."/>
            <person name="Bonometti L."/>
            <person name="Westerberg I."/>
            <person name="Brannstrom I.O."/>
            <person name="Guillou S."/>
            <person name="Cros-Aarteil S."/>
            <person name="Calhoun S."/>
            <person name="Haridas S."/>
            <person name="Kuo A."/>
            <person name="Mondo S."/>
            <person name="Pangilinan J."/>
            <person name="Riley R."/>
            <person name="Labutti K."/>
            <person name="Andreopoulos B."/>
            <person name="Lipzen A."/>
            <person name="Chen C."/>
            <person name="Yanf M."/>
            <person name="Daum C."/>
            <person name="Ng V."/>
            <person name="Clum A."/>
            <person name="Steindorff A."/>
            <person name="Ohm R."/>
            <person name="Martin F."/>
            <person name="Silar P."/>
            <person name="Natvig D."/>
            <person name="Lalanne C."/>
            <person name="Gautier V."/>
            <person name="Ament-Velasquez S.L."/>
            <person name="Kruys A."/>
            <person name="Hutchinson M.I."/>
            <person name="Powell A.J."/>
            <person name="Barry K."/>
            <person name="Miller A.N."/>
            <person name="Grigoriev I.V."/>
            <person name="Debuchy R."/>
            <person name="Gladieux P."/>
            <person name="Thoren M.H."/>
            <person name="Johannesson H."/>
        </authorList>
    </citation>
    <scope>NUCLEOTIDE SEQUENCE</scope>
    <source>
        <strain evidence="2">SMH2532-1</strain>
    </source>
</reference>
<gene>
    <name evidence="2" type="ORF">B0T16DRAFT_52153</name>
</gene>
<protein>
    <submittedName>
        <fullName evidence="2">Uncharacterized protein</fullName>
    </submittedName>
</protein>
<feature type="compositionally biased region" description="Polar residues" evidence="1">
    <location>
        <begin position="101"/>
        <end position="121"/>
    </location>
</feature>
<evidence type="ECO:0000256" key="1">
    <source>
        <dbReference type="SAM" id="MobiDB-lite"/>
    </source>
</evidence>
<feature type="compositionally biased region" description="Low complexity" evidence="1">
    <location>
        <begin position="271"/>
        <end position="290"/>
    </location>
</feature>
<evidence type="ECO:0000313" key="3">
    <source>
        <dbReference type="Proteomes" id="UP001174936"/>
    </source>
</evidence>